<dbReference type="InterPro" id="IPR036236">
    <property type="entry name" value="Znf_C2H2_sf"/>
</dbReference>
<protein>
    <recommendedName>
        <fullName evidence="11">C2H2-type domain-containing protein</fullName>
    </recommendedName>
</protein>
<dbReference type="SUPFAM" id="SSF57667">
    <property type="entry name" value="beta-beta-alpha zinc fingers"/>
    <property type="match status" value="3"/>
</dbReference>
<comment type="subcellular location">
    <subcellularLocation>
        <location evidence="1">Nucleus</location>
    </subcellularLocation>
</comment>
<dbReference type="GO" id="GO:0005634">
    <property type="term" value="C:nucleus"/>
    <property type="evidence" value="ECO:0007669"/>
    <property type="project" value="UniProtKB-SubCell"/>
</dbReference>
<keyword evidence="8" id="KW-0539">Nucleus</keyword>
<keyword evidence="4" id="KW-0677">Repeat</keyword>
<feature type="compositionally biased region" description="Polar residues" evidence="10">
    <location>
        <begin position="141"/>
        <end position="152"/>
    </location>
</feature>
<dbReference type="PROSITE" id="PS00028">
    <property type="entry name" value="ZINC_FINGER_C2H2_1"/>
    <property type="match status" value="4"/>
</dbReference>
<keyword evidence="5 9" id="KW-0863">Zinc-finger</keyword>
<keyword evidence="3" id="KW-0479">Metal-binding</keyword>
<dbReference type="PANTHER" id="PTHR14196">
    <property type="entry name" value="ODD-SKIPPED - RELATED"/>
    <property type="match status" value="1"/>
</dbReference>
<feature type="domain" description="C2H2-type" evidence="11">
    <location>
        <begin position="225"/>
        <end position="252"/>
    </location>
</feature>
<evidence type="ECO:0000256" key="3">
    <source>
        <dbReference type="ARBA" id="ARBA00022723"/>
    </source>
</evidence>
<dbReference type="Proteomes" id="UP000228934">
    <property type="component" value="Unassembled WGS sequence"/>
</dbReference>
<dbReference type="Gene3D" id="3.30.160.60">
    <property type="entry name" value="Classic Zinc Finger"/>
    <property type="match status" value="6"/>
</dbReference>
<dbReference type="SMART" id="SM00355">
    <property type="entry name" value="ZnF_C2H2"/>
    <property type="match status" value="5"/>
</dbReference>
<dbReference type="PROSITE" id="PS50157">
    <property type="entry name" value="ZINC_FINGER_C2H2_2"/>
    <property type="match status" value="5"/>
</dbReference>
<keyword evidence="7" id="KW-0238">DNA-binding</keyword>
<evidence type="ECO:0000256" key="8">
    <source>
        <dbReference type="ARBA" id="ARBA00023242"/>
    </source>
</evidence>
<dbReference type="Pfam" id="PF00096">
    <property type="entry name" value="zf-C2H2"/>
    <property type="match status" value="4"/>
</dbReference>
<evidence type="ECO:0000256" key="5">
    <source>
        <dbReference type="ARBA" id="ARBA00022771"/>
    </source>
</evidence>
<dbReference type="FunFam" id="3.30.160.60:FF:000088">
    <property type="entry name" value="Zinc finger and SCAN domain containing 2"/>
    <property type="match status" value="1"/>
</dbReference>
<reference evidence="13" key="1">
    <citation type="journal article" date="2017" name="Nat. Commun.">
        <title>The North American bullfrog draft genome provides insight into hormonal regulation of long noncoding RNA.</title>
        <authorList>
            <person name="Hammond S.A."/>
            <person name="Warren R.L."/>
            <person name="Vandervalk B.P."/>
            <person name="Kucuk E."/>
            <person name="Khan H."/>
            <person name="Gibb E.A."/>
            <person name="Pandoh P."/>
            <person name="Kirk H."/>
            <person name="Zhao Y."/>
            <person name="Jones M."/>
            <person name="Mungall A.J."/>
            <person name="Coope R."/>
            <person name="Pleasance S."/>
            <person name="Moore R.A."/>
            <person name="Holt R.A."/>
            <person name="Round J.M."/>
            <person name="Ohora S."/>
            <person name="Walle B.V."/>
            <person name="Veldhoen N."/>
            <person name="Helbing C.C."/>
            <person name="Birol I."/>
        </authorList>
    </citation>
    <scope>NUCLEOTIDE SEQUENCE [LARGE SCALE GENOMIC DNA]</scope>
</reference>
<feature type="domain" description="C2H2-type" evidence="11">
    <location>
        <begin position="281"/>
        <end position="308"/>
    </location>
</feature>
<dbReference type="GO" id="GO:0000981">
    <property type="term" value="F:DNA-binding transcription factor activity, RNA polymerase II-specific"/>
    <property type="evidence" value="ECO:0007669"/>
    <property type="project" value="TreeGrafter"/>
</dbReference>
<feature type="domain" description="C2H2-type" evidence="11">
    <location>
        <begin position="197"/>
        <end position="224"/>
    </location>
</feature>
<feature type="domain" description="C2H2-type" evidence="11">
    <location>
        <begin position="169"/>
        <end position="196"/>
    </location>
</feature>
<sequence>MEHHLPCLRISLHLLDSISVFPTDGSSNRNPPERCPHPLYSRDSTQEDQEIPQEDQEENIMDDKTEVKKEEEPYMRGDQCKEEDIPLEISTGHNRNTWGKCPIKAFEGEKENGDIPAEASEEKQPVTQNLHPSHLAADPSSDPSTHGTNFPQHSPPLTFHTDHREDEAFSCSEWGRCFTQREDLTSHQKSHKRDKPYSCSECGERFTKREDLTSHKRGHKRDKPYSCSDCGKSFCMKKKLDRHQKTHLAPKPYSCFKCGKSFSERWELVKHQRTHLEKKPFSCLLCGQSFFQREYLLSHQITHMGEKPFSCSECGKHYVD</sequence>
<feature type="region of interest" description="Disordered" evidence="10">
    <location>
        <begin position="111"/>
        <end position="160"/>
    </location>
</feature>
<feature type="compositionally biased region" description="Acidic residues" evidence="10">
    <location>
        <begin position="46"/>
        <end position="60"/>
    </location>
</feature>
<dbReference type="OrthoDB" id="6359816at2759"/>
<dbReference type="GO" id="GO:0008270">
    <property type="term" value="F:zinc ion binding"/>
    <property type="evidence" value="ECO:0007669"/>
    <property type="project" value="UniProtKB-KW"/>
</dbReference>
<dbReference type="AlphaFoldDB" id="A0A2G9RQP9"/>
<dbReference type="FunFam" id="3.30.160.60:FF:000739">
    <property type="entry name" value="Zgc:171418 protein"/>
    <property type="match status" value="1"/>
</dbReference>
<evidence type="ECO:0000313" key="12">
    <source>
        <dbReference type="EMBL" id="PIO30229.1"/>
    </source>
</evidence>
<evidence type="ECO:0000256" key="1">
    <source>
        <dbReference type="ARBA" id="ARBA00004123"/>
    </source>
</evidence>
<evidence type="ECO:0000256" key="9">
    <source>
        <dbReference type="PROSITE-ProRule" id="PRU00042"/>
    </source>
</evidence>
<evidence type="ECO:0000256" key="4">
    <source>
        <dbReference type="ARBA" id="ARBA00022737"/>
    </source>
</evidence>
<feature type="compositionally biased region" description="Basic and acidic residues" evidence="10">
    <location>
        <begin position="61"/>
        <end position="76"/>
    </location>
</feature>
<organism evidence="12 13">
    <name type="scientific">Aquarana catesbeiana</name>
    <name type="common">American bullfrog</name>
    <name type="synonym">Rana catesbeiana</name>
    <dbReference type="NCBI Taxonomy" id="8400"/>
    <lineage>
        <taxon>Eukaryota</taxon>
        <taxon>Metazoa</taxon>
        <taxon>Chordata</taxon>
        <taxon>Craniata</taxon>
        <taxon>Vertebrata</taxon>
        <taxon>Euteleostomi</taxon>
        <taxon>Amphibia</taxon>
        <taxon>Batrachia</taxon>
        <taxon>Anura</taxon>
        <taxon>Neobatrachia</taxon>
        <taxon>Ranoidea</taxon>
        <taxon>Ranidae</taxon>
        <taxon>Aquarana</taxon>
    </lineage>
</organism>
<dbReference type="InterPro" id="IPR050717">
    <property type="entry name" value="C2H2-ZF_Transcription_Reg"/>
</dbReference>
<evidence type="ECO:0000313" key="13">
    <source>
        <dbReference type="Proteomes" id="UP000228934"/>
    </source>
</evidence>
<keyword evidence="13" id="KW-1185">Reference proteome</keyword>
<dbReference type="FunFam" id="3.30.160.60:FF:001171">
    <property type="entry name" value="Zinc finger protein 236"/>
    <property type="match status" value="1"/>
</dbReference>
<evidence type="ECO:0000256" key="6">
    <source>
        <dbReference type="ARBA" id="ARBA00022833"/>
    </source>
</evidence>
<evidence type="ECO:0000259" key="11">
    <source>
        <dbReference type="PROSITE" id="PS50157"/>
    </source>
</evidence>
<evidence type="ECO:0000256" key="10">
    <source>
        <dbReference type="SAM" id="MobiDB-lite"/>
    </source>
</evidence>
<proteinExistence type="inferred from homology"/>
<dbReference type="GO" id="GO:0000977">
    <property type="term" value="F:RNA polymerase II transcription regulatory region sequence-specific DNA binding"/>
    <property type="evidence" value="ECO:0007669"/>
    <property type="project" value="TreeGrafter"/>
</dbReference>
<dbReference type="PANTHER" id="PTHR14196:SF12">
    <property type="entry name" value="ZINC FINGER PROTEIN 208-LIKE"/>
    <property type="match status" value="1"/>
</dbReference>
<evidence type="ECO:0000256" key="7">
    <source>
        <dbReference type="ARBA" id="ARBA00023125"/>
    </source>
</evidence>
<evidence type="ECO:0000256" key="2">
    <source>
        <dbReference type="ARBA" id="ARBA00006991"/>
    </source>
</evidence>
<comment type="similarity">
    <text evidence="2">Belongs to the krueppel C2H2-type zinc-finger protein family.</text>
</comment>
<gene>
    <name evidence="12" type="ORF">AB205_0084000</name>
</gene>
<feature type="non-terminal residue" evidence="12">
    <location>
        <position position="320"/>
    </location>
</feature>
<keyword evidence="6" id="KW-0862">Zinc</keyword>
<accession>A0A2G9RQP9</accession>
<dbReference type="InterPro" id="IPR013087">
    <property type="entry name" value="Znf_C2H2_type"/>
</dbReference>
<feature type="region of interest" description="Disordered" evidence="10">
    <location>
        <begin position="20"/>
        <end position="76"/>
    </location>
</feature>
<dbReference type="EMBL" id="KV930145">
    <property type="protein sequence ID" value="PIO30229.1"/>
    <property type="molecule type" value="Genomic_DNA"/>
</dbReference>
<name>A0A2G9RQP9_AQUCT</name>
<feature type="domain" description="C2H2-type" evidence="11">
    <location>
        <begin position="253"/>
        <end position="280"/>
    </location>
</feature>
<dbReference type="FunFam" id="3.30.160.60:FF:002343">
    <property type="entry name" value="Zinc finger protein 33A"/>
    <property type="match status" value="1"/>
</dbReference>